<feature type="domain" description="Replicative helicase loading/DNA remodeling protein DnaB N-terminal winged helix" evidence="4">
    <location>
        <begin position="10"/>
        <end position="245"/>
    </location>
</feature>
<gene>
    <name evidence="5" type="ORF">RU97_GL000033</name>
</gene>
<dbReference type="InterPro" id="IPR006343">
    <property type="entry name" value="DnaB/C_C"/>
</dbReference>
<dbReference type="EMBL" id="JXKH01000001">
    <property type="protein sequence ID" value="OJG19800.1"/>
    <property type="molecule type" value="Genomic_DNA"/>
</dbReference>
<name>A0A1L8RJ49_9ENTE</name>
<dbReference type="Proteomes" id="UP000181884">
    <property type="component" value="Unassembled WGS sequence"/>
</dbReference>
<comment type="similarity">
    <text evidence="1">Belongs to the DnaB/DnaD family.</text>
</comment>
<evidence type="ECO:0000256" key="1">
    <source>
        <dbReference type="ARBA" id="ARBA00093462"/>
    </source>
</evidence>
<feature type="domain" description="DnaB/C C-terminal" evidence="3">
    <location>
        <begin position="314"/>
        <end position="387"/>
    </location>
</feature>
<keyword evidence="6" id="KW-1185">Reference proteome</keyword>
<dbReference type="RefSeq" id="WP_067391229.1">
    <property type="nucleotide sequence ID" value="NZ_JXKH01000001.1"/>
</dbReference>
<feature type="compositionally biased region" description="Basic and acidic residues" evidence="2">
    <location>
        <begin position="424"/>
        <end position="433"/>
    </location>
</feature>
<sequence>MNDAWKKLLPKDSYEVWYPQKLSNLAQEVITFLYQPIIGSDAFSIFWTLVGEPTETSLHAELLNTLDMGLPAFYEGRRRLEGVGLLETYQESTDTQHWIYVLRRPVRAAVFFSDALLSTLLLDRVGEKKFQQLVDRFAEPALDMSGYEKRSASFAEVYGLHPERLQAGEGWLEKAKDQFVPETPLVLGEVLDWQLFDSIVAQAKVQIPSTERRKQLSAYRQLYGLDELTMAQIYIAAADLESNEVTEKSLQREIYQRFQENRTQKIVPKEMPAEIKPADRSTYRKNSLLAEGFGEGEVAVILASEQMAPMVFLQSIKDQKKGYIANDERWALEEVKRKSGLPDAVINILTHYVLVVQNRSVLNSKYLNSIANDWAQKELHTPEAAVQAVKQLAENARTNTERRQPAKRTGRKEKLPDWAQGKVAKAEGKELTTAEKEKLAERIRRLTKEGD</sequence>
<dbReference type="Pfam" id="PF25888">
    <property type="entry name" value="WHD_DnaB"/>
    <property type="match status" value="1"/>
</dbReference>
<protein>
    <submittedName>
        <fullName evidence="5">Uncharacterized protein</fullName>
    </submittedName>
</protein>
<reference evidence="5 6" key="1">
    <citation type="submission" date="2014-12" db="EMBL/GenBank/DDBJ databases">
        <title>Draft genome sequences of 29 type strains of Enterococci.</title>
        <authorList>
            <person name="Zhong Z."/>
            <person name="Sun Z."/>
            <person name="Liu W."/>
            <person name="Zhang W."/>
            <person name="Zhang H."/>
        </authorList>
    </citation>
    <scope>NUCLEOTIDE SEQUENCE [LARGE SCALE GENOMIC DNA]</scope>
    <source>
        <strain evidence="5 6">DSM 17029</strain>
    </source>
</reference>
<dbReference type="InterPro" id="IPR058660">
    <property type="entry name" value="WHD_DnaB"/>
</dbReference>
<dbReference type="STRING" id="214095.RU97_GL000033"/>
<comment type="caution">
    <text evidence="5">The sequence shown here is derived from an EMBL/GenBank/DDBJ whole genome shotgun (WGS) entry which is preliminary data.</text>
</comment>
<dbReference type="Pfam" id="PF07261">
    <property type="entry name" value="DnaB_2"/>
    <property type="match status" value="1"/>
</dbReference>
<evidence type="ECO:0000313" key="5">
    <source>
        <dbReference type="EMBL" id="OJG19800.1"/>
    </source>
</evidence>
<organism evidence="5 6">
    <name type="scientific">Enterococcus canis</name>
    <dbReference type="NCBI Taxonomy" id="214095"/>
    <lineage>
        <taxon>Bacteria</taxon>
        <taxon>Bacillati</taxon>
        <taxon>Bacillota</taxon>
        <taxon>Bacilli</taxon>
        <taxon>Lactobacillales</taxon>
        <taxon>Enterococcaceae</taxon>
        <taxon>Enterococcus</taxon>
    </lineage>
</organism>
<evidence type="ECO:0000259" key="4">
    <source>
        <dbReference type="Pfam" id="PF25888"/>
    </source>
</evidence>
<proteinExistence type="inferred from homology"/>
<evidence type="ECO:0000313" key="6">
    <source>
        <dbReference type="Proteomes" id="UP000181884"/>
    </source>
</evidence>
<feature type="region of interest" description="Disordered" evidence="2">
    <location>
        <begin position="394"/>
        <end position="433"/>
    </location>
</feature>
<evidence type="ECO:0000256" key="2">
    <source>
        <dbReference type="SAM" id="MobiDB-lite"/>
    </source>
</evidence>
<evidence type="ECO:0000259" key="3">
    <source>
        <dbReference type="Pfam" id="PF07261"/>
    </source>
</evidence>
<dbReference type="AlphaFoldDB" id="A0A1L8RJ49"/>
<accession>A0A1L8RJ49</accession>